<gene>
    <name evidence="1" type="ORF">MM415B00894_0027</name>
</gene>
<name>A0A6M3IYS3_9ZZZZ</name>
<evidence type="ECO:0000313" key="1">
    <source>
        <dbReference type="EMBL" id="QJA61772.1"/>
    </source>
</evidence>
<sequence>MQLSAWAAILATAALLATIAGEAADALRAYLRYRRIKAEAEADVAQHIARGLTADKPPQPPHAELN</sequence>
<dbReference type="AlphaFoldDB" id="A0A6M3IYS3"/>
<accession>A0A6M3IYS3</accession>
<organism evidence="1">
    <name type="scientific">viral metagenome</name>
    <dbReference type="NCBI Taxonomy" id="1070528"/>
    <lineage>
        <taxon>unclassified sequences</taxon>
        <taxon>metagenomes</taxon>
        <taxon>organismal metagenomes</taxon>
    </lineage>
</organism>
<proteinExistence type="predicted"/>
<protein>
    <submittedName>
        <fullName evidence="1">Uncharacterized protein</fullName>
    </submittedName>
</protein>
<dbReference type="EMBL" id="MT141452">
    <property type="protein sequence ID" value="QJA61772.1"/>
    <property type="molecule type" value="Genomic_DNA"/>
</dbReference>
<reference evidence="1" key="1">
    <citation type="submission" date="2020-03" db="EMBL/GenBank/DDBJ databases">
        <title>The deep terrestrial virosphere.</title>
        <authorList>
            <person name="Holmfeldt K."/>
            <person name="Nilsson E."/>
            <person name="Simone D."/>
            <person name="Lopez-Fernandez M."/>
            <person name="Wu X."/>
            <person name="de Brujin I."/>
            <person name="Lundin D."/>
            <person name="Andersson A."/>
            <person name="Bertilsson S."/>
            <person name="Dopson M."/>
        </authorList>
    </citation>
    <scope>NUCLEOTIDE SEQUENCE</scope>
    <source>
        <strain evidence="1">MM415B00894</strain>
    </source>
</reference>